<evidence type="ECO:0000259" key="1">
    <source>
        <dbReference type="Pfam" id="PF21814"/>
    </source>
</evidence>
<dbReference type="Proteomes" id="UP001576774">
    <property type="component" value="Unassembled WGS sequence"/>
</dbReference>
<protein>
    <submittedName>
        <fullName evidence="2">DUF6883 domain-containing protein</fullName>
    </submittedName>
</protein>
<sequence length="110" mass="12662">MRLPNPERSIIDEEKLSGYCLNPSHSDGQHKARVFASALGMDIDDSQELRIALMEAIQTTDAVLDKRNSYGQKYRVDFLMVRGEKQAMVRSVWIVRDDEDFPRLITCFVL</sequence>
<gene>
    <name evidence="2" type="ORF">ACE1CC_14095</name>
</gene>
<accession>A0ABV4X5F1</accession>
<dbReference type="RefSeq" id="WP_413271066.1">
    <property type="nucleotide sequence ID" value="NZ_JBHFNQ010000108.1"/>
</dbReference>
<dbReference type="InterPro" id="IPR049250">
    <property type="entry name" value="DUF6883"/>
</dbReference>
<dbReference type="Pfam" id="PF21814">
    <property type="entry name" value="DUF6883"/>
    <property type="match status" value="1"/>
</dbReference>
<dbReference type="EMBL" id="JBHFNQ010000108">
    <property type="protein sequence ID" value="MFB2877979.1"/>
    <property type="molecule type" value="Genomic_DNA"/>
</dbReference>
<feature type="domain" description="DUF6883" evidence="1">
    <location>
        <begin position="2"/>
        <end position="109"/>
    </location>
</feature>
<evidence type="ECO:0000313" key="2">
    <source>
        <dbReference type="EMBL" id="MFB2877979.1"/>
    </source>
</evidence>
<reference evidence="2 3" key="1">
    <citation type="submission" date="2024-09" db="EMBL/GenBank/DDBJ databases">
        <title>Floridaenema gen nov. (Aerosakkonemataceae, Aerosakkonematales ord. nov., Cyanobacteria) from benthic tropical and subtropical fresh waters, with the description of four new species.</title>
        <authorList>
            <person name="Moretto J.A."/>
            <person name="Berthold D.E."/>
            <person name="Lefler F.W."/>
            <person name="Huang I.-S."/>
            <person name="Laughinghouse H. IV."/>
        </authorList>
    </citation>
    <scope>NUCLEOTIDE SEQUENCE [LARGE SCALE GENOMIC DNA]</scope>
    <source>
        <strain evidence="2 3">BLCC-F46</strain>
    </source>
</reference>
<evidence type="ECO:0000313" key="3">
    <source>
        <dbReference type="Proteomes" id="UP001576774"/>
    </source>
</evidence>
<keyword evidence="3" id="KW-1185">Reference proteome</keyword>
<comment type="caution">
    <text evidence="2">The sequence shown here is derived from an EMBL/GenBank/DDBJ whole genome shotgun (WGS) entry which is preliminary data.</text>
</comment>
<organism evidence="2 3">
    <name type="scientific">Floridaenema aerugineum BLCC-F46</name>
    <dbReference type="NCBI Taxonomy" id="3153654"/>
    <lineage>
        <taxon>Bacteria</taxon>
        <taxon>Bacillati</taxon>
        <taxon>Cyanobacteriota</taxon>
        <taxon>Cyanophyceae</taxon>
        <taxon>Oscillatoriophycideae</taxon>
        <taxon>Aerosakkonematales</taxon>
        <taxon>Aerosakkonemataceae</taxon>
        <taxon>Floridanema</taxon>
        <taxon>Floridanema aerugineum</taxon>
    </lineage>
</organism>
<name>A0ABV4X5F1_9CYAN</name>
<proteinExistence type="predicted"/>